<reference evidence="1 2" key="1">
    <citation type="journal article" date="2021" name="BMC Genomics">
        <title>Datura genome reveals duplications of psychoactive alkaloid biosynthetic genes and high mutation rate following tissue culture.</title>
        <authorList>
            <person name="Rajewski A."/>
            <person name="Carter-House D."/>
            <person name="Stajich J."/>
            <person name="Litt A."/>
        </authorList>
    </citation>
    <scope>NUCLEOTIDE SEQUENCE [LARGE SCALE GENOMIC DNA]</scope>
    <source>
        <strain evidence="1">AR-01</strain>
    </source>
</reference>
<evidence type="ECO:0000313" key="1">
    <source>
        <dbReference type="EMBL" id="MCD7458507.1"/>
    </source>
</evidence>
<accession>A0ABS8SIC8</accession>
<organism evidence="1 2">
    <name type="scientific">Datura stramonium</name>
    <name type="common">Jimsonweed</name>
    <name type="synonym">Common thornapple</name>
    <dbReference type="NCBI Taxonomy" id="4076"/>
    <lineage>
        <taxon>Eukaryota</taxon>
        <taxon>Viridiplantae</taxon>
        <taxon>Streptophyta</taxon>
        <taxon>Embryophyta</taxon>
        <taxon>Tracheophyta</taxon>
        <taxon>Spermatophyta</taxon>
        <taxon>Magnoliopsida</taxon>
        <taxon>eudicotyledons</taxon>
        <taxon>Gunneridae</taxon>
        <taxon>Pentapetalae</taxon>
        <taxon>asterids</taxon>
        <taxon>lamiids</taxon>
        <taxon>Solanales</taxon>
        <taxon>Solanaceae</taxon>
        <taxon>Solanoideae</taxon>
        <taxon>Datureae</taxon>
        <taxon>Datura</taxon>
    </lineage>
</organism>
<name>A0ABS8SIC8_DATST</name>
<evidence type="ECO:0000313" key="2">
    <source>
        <dbReference type="Proteomes" id="UP000823775"/>
    </source>
</evidence>
<sequence>MYIENGQEENGEALEMMSRQIYGEMIRGPKLAVICKERSYAILKKNQKKKKR</sequence>
<gene>
    <name evidence="1" type="ORF">HAX54_038416</name>
</gene>
<proteinExistence type="predicted"/>
<protein>
    <submittedName>
        <fullName evidence="1">Uncharacterized protein</fullName>
    </submittedName>
</protein>
<feature type="non-terminal residue" evidence="1">
    <location>
        <position position="52"/>
    </location>
</feature>
<keyword evidence="2" id="KW-1185">Reference proteome</keyword>
<comment type="caution">
    <text evidence="1">The sequence shown here is derived from an EMBL/GenBank/DDBJ whole genome shotgun (WGS) entry which is preliminary data.</text>
</comment>
<dbReference type="EMBL" id="JACEIK010000524">
    <property type="protein sequence ID" value="MCD7458507.1"/>
    <property type="molecule type" value="Genomic_DNA"/>
</dbReference>
<dbReference type="Proteomes" id="UP000823775">
    <property type="component" value="Unassembled WGS sequence"/>
</dbReference>